<dbReference type="GO" id="GO:0015074">
    <property type="term" value="P:DNA integration"/>
    <property type="evidence" value="ECO:0007669"/>
    <property type="project" value="InterPro"/>
</dbReference>
<feature type="domain" description="Tyr recombinase" evidence="5">
    <location>
        <begin position="139"/>
        <end position="319"/>
    </location>
</feature>
<dbReference type="InterPro" id="IPR010998">
    <property type="entry name" value="Integrase_recombinase_N"/>
</dbReference>
<dbReference type="PANTHER" id="PTHR30349:SF81">
    <property type="entry name" value="TYROSINE RECOMBINASE XERC"/>
    <property type="match status" value="1"/>
</dbReference>
<keyword evidence="2" id="KW-0233">DNA recombination</keyword>
<dbReference type="AlphaFoldDB" id="A0A171CUI0"/>
<dbReference type="Proteomes" id="UP000077701">
    <property type="component" value="Unassembled WGS sequence"/>
</dbReference>
<dbReference type="GO" id="GO:0003677">
    <property type="term" value="F:DNA binding"/>
    <property type="evidence" value="ECO:0007669"/>
    <property type="project" value="UniProtKB-UniRule"/>
</dbReference>
<dbReference type="PROSITE" id="PS51898">
    <property type="entry name" value="TYR_RECOMBINASE"/>
    <property type="match status" value="1"/>
</dbReference>
<proteinExistence type="predicted"/>
<keyword evidence="8" id="KW-1185">Reference proteome</keyword>
<dbReference type="InterPro" id="IPR002104">
    <property type="entry name" value="Integrase_catalytic"/>
</dbReference>
<dbReference type="PANTHER" id="PTHR30349">
    <property type="entry name" value="PHAGE INTEGRASE-RELATED"/>
    <property type="match status" value="1"/>
</dbReference>
<dbReference type="InterPro" id="IPR011010">
    <property type="entry name" value="DNA_brk_join_enz"/>
</dbReference>
<evidence type="ECO:0000256" key="3">
    <source>
        <dbReference type="PROSITE-ProRule" id="PRU01248"/>
    </source>
</evidence>
<name>A0A171CUI0_9ACTN</name>
<dbReference type="EMBL" id="BDCX01000006">
    <property type="protein sequence ID" value="GAT67239.1"/>
    <property type="molecule type" value="Genomic_DNA"/>
</dbReference>
<dbReference type="InterPro" id="IPR044068">
    <property type="entry name" value="CB"/>
</dbReference>
<evidence type="ECO:0000256" key="4">
    <source>
        <dbReference type="SAM" id="MobiDB-lite"/>
    </source>
</evidence>
<sequence length="328" mass="34685">MSVENSPASRRRGGPARHLTSEATRSRRSARRHGGDPRAATTRRARLADTAALLRWPHAEARGTGLLAAGEDHLAHYRDTLATGTATAGLARPGTPLAPSTIARRLSNLSSLFAYTVRRRALSANPAEPVERPEVSAIGTTPARTQEEAAALLDGAEAIAAAHPADAAAVALLGVCAVRVGELVALTVGSVALDAGHTVLVFRRKSGRTDRLPVPPRVRALLEPLLDGRDPGEPLLTREDGRPFDRWRTTTALRRAATAADVDPARLTPHTARVTAATLALDADVPLADVQELLGHASPVTTQRYNRGRRKLDSHAAYRMAALLGGGT</sequence>
<dbReference type="Gene3D" id="1.10.443.10">
    <property type="entry name" value="Intergrase catalytic core"/>
    <property type="match status" value="1"/>
</dbReference>
<evidence type="ECO:0000256" key="2">
    <source>
        <dbReference type="ARBA" id="ARBA00023172"/>
    </source>
</evidence>
<dbReference type="RefSeq" id="WP_068897320.1">
    <property type="nucleotide sequence ID" value="NZ_BDCX01000006.1"/>
</dbReference>
<feature type="domain" description="Core-binding (CB)" evidence="6">
    <location>
        <begin position="19"/>
        <end position="117"/>
    </location>
</feature>
<dbReference type="Pfam" id="PF00589">
    <property type="entry name" value="Phage_integrase"/>
    <property type="match status" value="1"/>
</dbReference>
<feature type="region of interest" description="Disordered" evidence="4">
    <location>
        <begin position="1"/>
        <end position="43"/>
    </location>
</feature>
<reference evidence="8" key="2">
    <citation type="submission" date="2016-04" db="EMBL/GenBank/DDBJ databases">
        <title>Planomonospora sphaerica JCM9374 whole genome shotgun sequence.</title>
        <authorList>
            <person name="Suzuki T."/>
            <person name="Dohra H."/>
            <person name="Kodani S."/>
        </authorList>
    </citation>
    <scope>NUCLEOTIDE SEQUENCE [LARGE SCALE GENOMIC DNA]</scope>
    <source>
        <strain evidence="8">JCM 9374</strain>
    </source>
</reference>
<dbReference type="OrthoDB" id="4137935at2"/>
<dbReference type="InterPro" id="IPR013762">
    <property type="entry name" value="Integrase-like_cat_sf"/>
</dbReference>
<organism evidence="7 8">
    <name type="scientific">Planomonospora sphaerica</name>
    <dbReference type="NCBI Taxonomy" id="161355"/>
    <lineage>
        <taxon>Bacteria</taxon>
        <taxon>Bacillati</taxon>
        <taxon>Actinomycetota</taxon>
        <taxon>Actinomycetes</taxon>
        <taxon>Streptosporangiales</taxon>
        <taxon>Streptosporangiaceae</taxon>
        <taxon>Planomonospora</taxon>
    </lineage>
</organism>
<evidence type="ECO:0000313" key="8">
    <source>
        <dbReference type="Proteomes" id="UP000077701"/>
    </source>
</evidence>
<accession>A0A171CUI0</accession>
<evidence type="ECO:0000256" key="1">
    <source>
        <dbReference type="ARBA" id="ARBA00023125"/>
    </source>
</evidence>
<evidence type="ECO:0000313" key="7">
    <source>
        <dbReference type="EMBL" id="GAT67239.1"/>
    </source>
</evidence>
<reference evidence="7 8" key="1">
    <citation type="journal article" date="2016" name="Genome Announc.">
        <title>Draft Genome Sequence of Planomonospora sphaerica JCM9374, a Rare Actinomycete.</title>
        <authorList>
            <person name="Dohra H."/>
            <person name="Suzuki T."/>
            <person name="Inoue Y."/>
            <person name="Kodani S."/>
        </authorList>
    </citation>
    <scope>NUCLEOTIDE SEQUENCE [LARGE SCALE GENOMIC DNA]</scope>
    <source>
        <strain evidence="7 8">JCM 9374</strain>
    </source>
</reference>
<evidence type="ECO:0000259" key="5">
    <source>
        <dbReference type="PROSITE" id="PS51898"/>
    </source>
</evidence>
<dbReference type="Gene3D" id="1.10.150.130">
    <property type="match status" value="1"/>
</dbReference>
<dbReference type="InterPro" id="IPR050090">
    <property type="entry name" value="Tyrosine_recombinase_XerCD"/>
</dbReference>
<gene>
    <name evidence="7" type="ORF">PS9374_02892</name>
</gene>
<dbReference type="STRING" id="161355.PS9374_02892"/>
<dbReference type="GO" id="GO:0006310">
    <property type="term" value="P:DNA recombination"/>
    <property type="evidence" value="ECO:0007669"/>
    <property type="project" value="UniProtKB-KW"/>
</dbReference>
<dbReference type="PROSITE" id="PS51900">
    <property type="entry name" value="CB"/>
    <property type="match status" value="1"/>
</dbReference>
<protein>
    <submittedName>
        <fullName evidence="7">Site-specific recombinase XerD</fullName>
    </submittedName>
</protein>
<dbReference type="SUPFAM" id="SSF56349">
    <property type="entry name" value="DNA breaking-rejoining enzymes"/>
    <property type="match status" value="1"/>
</dbReference>
<keyword evidence="1 3" id="KW-0238">DNA-binding</keyword>
<dbReference type="CDD" id="cd00397">
    <property type="entry name" value="DNA_BRE_C"/>
    <property type="match status" value="1"/>
</dbReference>
<evidence type="ECO:0000259" key="6">
    <source>
        <dbReference type="PROSITE" id="PS51900"/>
    </source>
</evidence>
<comment type="caution">
    <text evidence="7">The sequence shown here is derived from an EMBL/GenBank/DDBJ whole genome shotgun (WGS) entry which is preliminary data.</text>
</comment>